<dbReference type="RefSeq" id="WP_310911326.1">
    <property type="nucleotide sequence ID" value="NZ_JAVLVT010000002.1"/>
</dbReference>
<organism evidence="11 12">
    <name type="scientific">Lipingzhangella rawalii</name>
    <dbReference type="NCBI Taxonomy" id="2055835"/>
    <lineage>
        <taxon>Bacteria</taxon>
        <taxon>Bacillati</taxon>
        <taxon>Actinomycetota</taxon>
        <taxon>Actinomycetes</taxon>
        <taxon>Streptosporangiales</taxon>
        <taxon>Nocardiopsidaceae</taxon>
        <taxon>Lipingzhangella</taxon>
    </lineage>
</organism>
<evidence type="ECO:0000256" key="5">
    <source>
        <dbReference type="ARBA" id="ARBA00022741"/>
    </source>
</evidence>
<dbReference type="Pfam" id="PF22590">
    <property type="entry name" value="Cas3-like_C_2"/>
    <property type="match status" value="1"/>
</dbReference>
<protein>
    <submittedName>
        <fullName evidence="11">CRISPR-associated helicase Cas3</fullName>
    </submittedName>
</protein>
<evidence type="ECO:0000256" key="9">
    <source>
        <dbReference type="ARBA" id="ARBA00023118"/>
    </source>
</evidence>
<dbReference type="InterPro" id="IPR001650">
    <property type="entry name" value="Helicase_C-like"/>
</dbReference>
<evidence type="ECO:0000259" key="10">
    <source>
        <dbReference type="PROSITE" id="PS51643"/>
    </source>
</evidence>
<dbReference type="Proteomes" id="UP001250214">
    <property type="component" value="Unassembled WGS sequence"/>
</dbReference>
<accession>A0ABU2H3A6</accession>
<evidence type="ECO:0000256" key="2">
    <source>
        <dbReference type="ARBA" id="ARBA00009046"/>
    </source>
</evidence>
<evidence type="ECO:0000256" key="3">
    <source>
        <dbReference type="ARBA" id="ARBA00022722"/>
    </source>
</evidence>
<dbReference type="CDD" id="cd09641">
    <property type="entry name" value="Cas3''_I"/>
    <property type="match status" value="1"/>
</dbReference>
<keyword evidence="4" id="KW-0479">Metal-binding</keyword>
<comment type="similarity">
    <text evidence="1">In the N-terminal section; belongs to the CRISPR-associated nuclease Cas3-HD family.</text>
</comment>
<evidence type="ECO:0000313" key="11">
    <source>
        <dbReference type="EMBL" id="MDS1269787.1"/>
    </source>
</evidence>
<feature type="domain" description="HD Cas3-type" evidence="10">
    <location>
        <begin position="25"/>
        <end position="212"/>
    </location>
</feature>
<gene>
    <name evidence="11" type="primary">cas3</name>
    <name evidence="11" type="ORF">RIF23_05705</name>
</gene>
<dbReference type="Gene3D" id="3.40.50.300">
    <property type="entry name" value="P-loop containing nucleotide triphosphate hydrolases"/>
    <property type="match status" value="2"/>
</dbReference>
<keyword evidence="12" id="KW-1185">Reference proteome</keyword>
<dbReference type="SUPFAM" id="SSF52540">
    <property type="entry name" value="P-loop containing nucleoside triphosphate hydrolases"/>
    <property type="match status" value="1"/>
</dbReference>
<dbReference type="CDD" id="cd17930">
    <property type="entry name" value="DEXHc_cas3"/>
    <property type="match status" value="1"/>
</dbReference>
<keyword evidence="9" id="KW-0051">Antiviral defense</keyword>
<keyword evidence="5" id="KW-0547">Nucleotide-binding</keyword>
<dbReference type="InterPro" id="IPR054712">
    <property type="entry name" value="Cas3-like_dom"/>
</dbReference>
<evidence type="ECO:0000256" key="8">
    <source>
        <dbReference type="ARBA" id="ARBA00022840"/>
    </source>
</evidence>
<dbReference type="InterPro" id="IPR038257">
    <property type="entry name" value="CRISPR-assoc_Cas3_HD_sf"/>
</dbReference>
<evidence type="ECO:0000313" key="12">
    <source>
        <dbReference type="Proteomes" id="UP001250214"/>
    </source>
</evidence>
<dbReference type="NCBIfam" id="TIGR01596">
    <property type="entry name" value="cas3_HD"/>
    <property type="match status" value="1"/>
</dbReference>
<dbReference type="InterPro" id="IPR011545">
    <property type="entry name" value="DEAD/DEAH_box_helicase_dom"/>
</dbReference>
<dbReference type="SMART" id="SM00490">
    <property type="entry name" value="HELICc"/>
    <property type="match status" value="1"/>
</dbReference>
<keyword evidence="6" id="KW-0378">Hydrolase</keyword>
<dbReference type="InterPro" id="IPR006483">
    <property type="entry name" value="CRISPR-assoc_Cas3_HD"/>
</dbReference>
<keyword evidence="3" id="KW-0540">Nuclease</keyword>
<dbReference type="InterPro" id="IPR027417">
    <property type="entry name" value="P-loop_NTPase"/>
</dbReference>
<dbReference type="PANTHER" id="PTHR47963:SF9">
    <property type="entry name" value="CRISPR-ASSOCIATED ENDONUCLEASE_HELICASE CAS3"/>
    <property type="match status" value="1"/>
</dbReference>
<evidence type="ECO:0000256" key="7">
    <source>
        <dbReference type="ARBA" id="ARBA00022806"/>
    </source>
</evidence>
<proteinExistence type="inferred from homology"/>
<comment type="similarity">
    <text evidence="2">In the central section; belongs to the CRISPR-associated helicase Cas3 family.</text>
</comment>
<dbReference type="Pfam" id="PF00270">
    <property type="entry name" value="DEAD"/>
    <property type="match status" value="1"/>
</dbReference>
<dbReference type="PROSITE" id="PS51643">
    <property type="entry name" value="HD_CAS3"/>
    <property type="match status" value="1"/>
</dbReference>
<dbReference type="NCBIfam" id="TIGR01587">
    <property type="entry name" value="cas3_core"/>
    <property type="match status" value="1"/>
</dbReference>
<dbReference type="PANTHER" id="PTHR47963">
    <property type="entry name" value="DEAD-BOX ATP-DEPENDENT RNA HELICASE 47, MITOCHONDRIAL"/>
    <property type="match status" value="1"/>
</dbReference>
<dbReference type="InterPro" id="IPR050547">
    <property type="entry name" value="DEAD_box_RNA_helicases"/>
</dbReference>
<dbReference type="InterPro" id="IPR006474">
    <property type="entry name" value="Helicase_Cas3_CRISPR-ass_core"/>
</dbReference>
<dbReference type="Pfam" id="PF18019">
    <property type="entry name" value="Cas3_HD"/>
    <property type="match status" value="1"/>
</dbReference>
<evidence type="ECO:0000256" key="6">
    <source>
        <dbReference type="ARBA" id="ARBA00022801"/>
    </source>
</evidence>
<sequence>MHASDPPAPPPLPDSGLWAKSAGLPDGVRYPLVCHLLDAAAAAEALWRDHLSPGLRETIAAGLDTTVEHAGRLVALWAGLHDIGKAMHCFQARDPTAPLRDYPTAGMDIRHDRAASEWLRFALPELGYPDAEEQLVTGMVAQLLGGHHGSFFPHADARSAQRLGYADDAWERERRRHLTTVHQLLGAPAPPERLPGTTATLVCGLVIQADWLVSQLSFVGRQLNAGIPHTHADLECHLGRSRASAPRLLHEAGLTRPATRSGTFADAFPHIEKPNGLQRSLSTHLPELCTGPGLLLVQAPTGEGKTEIALHAAEIMGGASGRDGLYVALPTMATADQMYRRVRSYLDQRLDERSSMTLLHGMAWLNPEYQPEHADESPIPTTGHDSSEISRLVEASEWLLGRKRGLLADFAVGTIDQALMAALRGRHNVVRMLGLAGKTVLIDEVHAADAYMLALLTRLLAWLGRLHVPVVLLSATLHHSTAHTLIEAYLKGAGRRRRGSTPIPAVGYPGWAYASAEEPHPVTVNPEPLATTERQPLAVSTHEIPLTGDDTTAHDQAVRAELAGLVTHGGCAAVIRTTVAEAQHTFRQLAGWTAEQAHAAGTEPPEMFLLHARFPAHQREEITEEVMRRFGLDGARAGQRPRAAILVATAIIEQSIDIDVDVMVSDLAPMHLLVQRAGRCWRHAHRGVIPRPSWASGPRLAVLAPEQPNAEEALPRGWRFIYHPSLLLRTHNLLRRWTGRPMRVPEDVQELVDGLIDDEDLNPDRPDQDLDRWASDLAHRQLGDNVAIPAPGSAQRDLLRLTDHDLSEEQVATRFGADTTRVVCCYADTTGRLWLDAELATALPTVGDLASGAFSSAQVRTVLRRSLPVPGVWLQGYEERTAPPEAWRGATHLRDVRLVVHQVRDDGSVHGPTLGGRCLHLDARVGLVVA</sequence>
<keyword evidence="7" id="KW-0347">Helicase</keyword>
<dbReference type="EMBL" id="JAVLVT010000002">
    <property type="protein sequence ID" value="MDS1269787.1"/>
    <property type="molecule type" value="Genomic_DNA"/>
</dbReference>
<evidence type="ECO:0000256" key="1">
    <source>
        <dbReference type="ARBA" id="ARBA00006847"/>
    </source>
</evidence>
<name>A0ABU2H3A6_9ACTN</name>
<comment type="caution">
    <text evidence="11">The sequence shown here is derived from an EMBL/GenBank/DDBJ whole genome shotgun (WGS) entry which is preliminary data.</text>
</comment>
<dbReference type="Gene3D" id="1.10.3210.30">
    <property type="match status" value="1"/>
</dbReference>
<reference evidence="12" key="1">
    <citation type="submission" date="2023-07" db="EMBL/GenBank/DDBJ databases">
        <title>Novel species in the genus Lipingzhangella isolated from Sambhar Salt Lake.</title>
        <authorList>
            <person name="Jiya N."/>
            <person name="Kajale S."/>
            <person name="Sharma A."/>
        </authorList>
    </citation>
    <scope>NUCLEOTIDE SEQUENCE [LARGE SCALE GENOMIC DNA]</scope>
    <source>
        <strain evidence="12">LS1_29</strain>
    </source>
</reference>
<keyword evidence="8" id="KW-0067">ATP-binding</keyword>
<evidence type="ECO:0000256" key="4">
    <source>
        <dbReference type="ARBA" id="ARBA00022723"/>
    </source>
</evidence>